<dbReference type="EMBL" id="WOCE01000020">
    <property type="protein sequence ID" value="KAE9591340.1"/>
    <property type="molecule type" value="Genomic_DNA"/>
</dbReference>
<comment type="caution">
    <text evidence="1">The sequence shown here is derived from an EMBL/GenBank/DDBJ whole genome shotgun (WGS) entry which is preliminary data.</text>
</comment>
<accession>A0A6A4NQ68</accession>
<sequence length="66" mass="7838">MMPMIHYLIQNIRLFSVKWTNLWMAKITVEHVVVLICSCHSHLPIALKWRVVVLSPLQILYLNLLR</sequence>
<evidence type="ECO:0000313" key="2">
    <source>
        <dbReference type="Proteomes" id="UP000447434"/>
    </source>
</evidence>
<reference evidence="2" key="1">
    <citation type="journal article" date="2020" name="Nat. Commun.">
        <title>Genome sequence of the cluster root forming white lupin.</title>
        <authorList>
            <person name="Hufnagel B."/>
            <person name="Marques A."/>
            <person name="Soriano A."/>
            <person name="Marques L."/>
            <person name="Divol F."/>
            <person name="Doumas P."/>
            <person name="Sallet E."/>
            <person name="Mancinotti D."/>
            <person name="Carrere S."/>
            <person name="Marande W."/>
            <person name="Arribat S."/>
            <person name="Keller J."/>
            <person name="Huneau C."/>
            <person name="Blein T."/>
            <person name="Aime D."/>
            <person name="Laguerre M."/>
            <person name="Taylor J."/>
            <person name="Schubert V."/>
            <person name="Nelson M."/>
            <person name="Geu-Flores F."/>
            <person name="Crespi M."/>
            <person name="Gallardo-Guerrero K."/>
            <person name="Delaux P.-M."/>
            <person name="Salse J."/>
            <person name="Berges H."/>
            <person name="Guyot R."/>
            <person name="Gouzy J."/>
            <person name="Peret B."/>
        </authorList>
    </citation>
    <scope>NUCLEOTIDE SEQUENCE [LARGE SCALE GENOMIC DNA]</scope>
    <source>
        <strain evidence="2">cv. Amiga</strain>
    </source>
</reference>
<organism evidence="1 2">
    <name type="scientific">Lupinus albus</name>
    <name type="common">White lupine</name>
    <name type="synonym">Lupinus termis</name>
    <dbReference type="NCBI Taxonomy" id="3870"/>
    <lineage>
        <taxon>Eukaryota</taxon>
        <taxon>Viridiplantae</taxon>
        <taxon>Streptophyta</taxon>
        <taxon>Embryophyta</taxon>
        <taxon>Tracheophyta</taxon>
        <taxon>Spermatophyta</taxon>
        <taxon>Magnoliopsida</taxon>
        <taxon>eudicotyledons</taxon>
        <taxon>Gunneridae</taxon>
        <taxon>Pentapetalae</taxon>
        <taxon>rosids</taxon>
        <taxon>fabids</taxon>
        <taxon>Fabales</taxon>
        <taxon>Fabaceae</taxon>
        <taxon>Papilionoideae</taxon>
        <taxon>50 kb inversion clade</taxon>
        <taxon>genistoids sensu lato</taxon>
        <taxon>core genistoids</taxon>
        <taxon>Genisteae</taxon>
        <taxon>Lupinus</taxon>
    </lineage>
</organism>
<gene>
    <name evidence="1" type="ORF">Lalb_Chr20g0117451</name>
</gene>
<keyword evidence="2" id="KW-1185">Reference proteome</keyword>
<proteinExistence type="predicted"/>
<dbReference type="AlphaFoldDB" id="A0A6A4NQ68"/>
<evidence type="ECO:0000313" key="1">
    <source>
        <dbReference type="EMBL" id="KAE9591340.1"/>
    </source>
</evidence>
<name>A0A6A4NQ68_LUPAL</name>
<protein>
    <submittedName>
        <fullName evidence="1">Uncharacterized protein</fullName>
    </submittedName>
</protein>
<dbReference type="Proteomes" id="UP000447434">
    <property type="component" value="Chromosome 20"/>
</dbReference>